<comment type="similarity">
    <text evidence="1">Belongs to the SWI5/SAE3 family.</text>
</comment>
<protein>
    <submittedName>
        <fullName evidence="5">Uncharacterized protein</fullName>
    </submittedName>
</protein>
<dbReference type="GO" id="GO:0032798">
    <property type="term" value="C:Swi5-Sfr1 complex"/>
    <property type="evidence" value="ECO:0007669"/>
    <property type="project" value="TreeGrafter"/>
</dbReference>
<dbReference type="Proteomes" id="UP000748756">
    <property type="component" value="Unassembled WGS sequence"/>
</dbReference>
<evidence type="ECO:0000256" key="2">
    <source>
        <dbReference type="ARBA" id="ARBA00022763"/>
    </source>
</evidence>
<dbReference type="GO" id="GO:0000709">
    <property type="term" value="P:meiotic joint molecule formation"/>
    <property type="evidence" value="ECO:0007669"/>
    <property type="project" value="TreeGrafter"/>
</dbReference>
<name>A0A9P5RUD7_9FUNG</name>
<dbReference type="Gene3D" id="1.20.5.170">
    <property type="match status" value="1"/>
</dbReference>
<comment type="caution">
    <text evidence="5">The sequence shown here is derived from an EMBL/GenBank/DDBJ whole genome shotgun (WGS) entry which is preliminary data.</text>
</comment>
<feature type="compositionally biased region" description="Basic and acidic residues" evidence="4">
    <location>
        <begin position="1"/>
        <end position="24"/>
    </location>
</feature>
<dbReference type="Pfam" id="PF07061">
    <property type="entry name" value="Swi5"/>
    <property type="match status" value="1"/>
</dbReference>
<organism evidence="5 6">
    <name type="scientific">Linnemannia schmuckeri</name>
    <dbReference type="NCBI Taxonomy" id="64567"/>
    <lineage>
        <taxon>Eukaryota</taxon>
        <taxon>Fungi</taxon>
        <taxon>Fungi incertae sedis</taxon>
        <taxon>Mucoromycota</taxon>
        <taxon>Mortierellomycotina</taxon>
        <taxon>Mortierellomycetes</taxon>
        <taxon>Mortierellales</taxon>
        <taxon>Mortierellaceae</taxon>
        <taxon>Linnemannia</taxon>
    </lineage>
</organism>
<dbReference type="InterPro" id="IPR010760">
    <property type="entry name" value="DNA-repair_Swi5"/>
</dbReference>
<feature type="region of interest" description="Disordered" evidence="4">
    <location>
        <begin position="275"/>
        <end position="294"/>
    </location>
</feature>
<evidence type="ECO:0000313" key="6">
    <source>
        <dbReference type="Proteomes" id="UP000748756"/>
    </source>
</evidence>
<dbReference type="EMBL" id="JAAAUQ010000751">
    <property type="protein sequence ID" value="KAF9147811.1"/>
    <property type="molecule type" value="Genomic_DNA"/>
</dbReference>
<dbReference type="PANTHER" id="PTHR28529">
    <property type="entry name" value="DNA REPAIR PROTEIN SWI5 HOMOLOG"/>
    <property type="match status" value="1"/>
</dbReference>
<keyword evidence="6" id="KW-1185">Reference proteome</keyword>
<feature type="region of interest" description="Disordered" evidence="4">
    <location>
        <begin position="199"/>
        <end position="218"/>
    </location>
</feature>
<feature type="region of interest" description="Disordered" evidence="4">
    <location>
        <begin position="150"/>
        <end position="193"/>
    </location>
</feature>
<dbReference type="GO" id="GO:0034974">
    <property type="term" value="C:Swi5-Swi2 complex"/>
    <property type="evidence" value="ECO:0007669"/>
    <property type="project" value="TreeGrafter"/>
</dbReference>
<feature type="region of interest" description="Disordered" evidence="4">
    <location>
        <begin position="1"/>
        <end position="34"/>
    </location>
</feature>
<evidence type="ECO:0000256" key="4">
    <source>
        <dbReference type="SAM" id="MobiDB-lite"/>
    </source>
</evidence>
<evidence type="ECO:0000313" key="5">
    <source>
        <dbReference type="EMBL" id="KAF9147811.1"/>
    </source>
</evidence>
<dbReference type="GO" id="GO:0010772">
    <property type="term" value="P:meiotic DNA recombinase assembly involved in reciprocal meiotic recombination"/>
    <property type="evidence" value="ECO:0007669"/>
    <property type="project" value="TreeGrafter"/>
</dbReference>
<reference evidence="5" key="1">
    <citation type="journal article" date="2020" name="Fungal Divers.">
        <title>Resolving the Mortierellaceae phylogeny through synthesis of multi-gene phylogenetics and phylogenomics.</title>
        <authorList>
            <person name="Vandepol N."/>
            <person name="Liber J."/>
            <person name="Desiro A."/>
            <person name="Na H."/>
            <person name="Kennedy M."/>
            <person name="Barry K."/>
            <person name="Grigoriev I.V."/>
            <person name="Miller A.N."/>
            <person name="O'Donnell K."/>
            <person name="Stajich J.E."/>
            <person name="Bonito G."/>
        </authorList>
    </citation>
    <scope>NUCLEOTIDE SEQUENCE</scope>
    <source>
        <strain evidence="5">NRRL 6426</strain>
    </source>
</reference>
<keyword evidence="2" id="KW-0227">DNA damage</keyword>
<dbReference type="PANTHER" id="PTHR28529:SF2">
    <property type="entry name" value="DNA REPAIR PROTEIN SWI5 HOMOLOG"/>
    <property type="match status" value="1"/>
</dbReference>
<gene>
    <name evidence="5" type="ORF">BG015_010491</name>
</gene>
<feature type="compositionally biased region" description="Basic and acidic residues" evidence="4">
    <location>
        <begin position="277"/>
        <end position="294"/>
    </location>
</feature>
<dbReference type="AlphaFoldDB" id="A0A9P5RUD7"/>
<evidence type="ECO:0000256" key="3">
    <source>
        <dbReference type="ARBA" id="ARBA00023204"/>
    </source>
</evidence>
<evidence type="ECO:0000256" key="1">
    <source>
        <dbReference type="ARBA" id="ARBA00008060"/>
    </source>
</evidence>
<keyword evidence="3" id="KW-0234">DNA repair</keyword>
<sequence length="361" mass="39756">MFSERQGRPSGERSPVSERGDRSRFGGGIELPGMEDVLMSNRSSTTSAVATPAVTPVASASVTKPDLVMFEETEIVDDVEEVADEVDFHVPPAPSTAAPGTAVEVTATARAASPVSTRRETFESDRMIQEEQHYRTQENVGEVYPGVVKEEDEKEETHLQSPLPSVPTQQYPTPPPLHHPHQEQEQYSQEYHQYDTDMETEEHDVHVPAPSSTATTSREIATSLTLMEEEEKTQVETTTHHPISPETTSSTPIAVAAASTSAVAASGISLSITNKALDSDRKKQDSKEQHDALKAQEDAKIEQLKKTIADLQQQEQDIIRSLRGVGTPSEMISRRIHQLHEYNEIKDVGQVILGKVQYIQA</sequence>
<accession>A0A9P5RUD7</accession>
<dbReference type="OrthoDB" id="255837at2759"/>
<proteinExistence type="inferred from homology"/>